<dbReference type="PaxDb" id="4097-A0A1S4ATG8"/>
<dbReference type="AlphaFoldDB" id="A0A1S4ATG8"/>
<dbReference type="Pfam" id="PF24626">
    <property type="entry name" value="SH3_Tf2-1"/>
    <property type="match status" value="1"/>
</dbReference>
<dbReference type="PANTHER" id="PTHR46148">
    <property type="entry name" value="CHROMO DOMAIN-CONTAINING PROTEIN"/>
    <property type="match status" value="1"/>
</dbReference>
<reference evidence="2" key="1">
    <citation type="submission" date="2025-08" db="UniProtKB">
        <authorList>
            <consortium name="RefSeq"/>
        </authorList>
    </citation>
    <scope>IDENTIFICATION</scope>
</reference>
<dbReference type="OMA" id="KATWEQE"/>
<gene>
    <name evidence="2" type="primary">LOC107801203</name>
</gene>
<dbReference type="OrthoDB" id="1939135at2759"/>
<dbReference type="PANTHER" id="PTHR46148:SF57">
    <property type="entry name" value="OS12G0499874 PROTEIN"/>
    <property type="match status" value="1"/>
</dbReference>
<dbReference type="InterPro" id="IPR056924">
    <property type="entry name" value="SH3_Tf2-1"/>
</dbReference>
<proteinExistence type="predicted"/>
<evidence type="ECO:0000259" key="1">
    <source>
        <dbReference type="Pfam" id="PF24626"/>
    </source>
</evidence>
<accession>A0A1S4ATG8</accession>
<evidence type="ECO:0000313" key="2">
    <source>
        <dbReference type="RefSeq" id="XP_016479974.1"/>
    </source>
</evidence>
<dbReference type="STRING" id="4097.A0A1S4ATG8"/>
<organism evidence="2">
    <name type="scientific">Nicotiana tabacum</name>
    <name type="common">Common tobacco</name>
    <dbReference type="NCBI Taxonomy" id="4097"/>
    <lineage>
        <taxon>Eukaryota</taxon>
        <taxon>Viridiplantae</taxon>
        <taxon>Streptophyta</taxon>
        <taxon>Embryophyta</taxon>
        <taxon>Tracheophyta</taxon>
        <taxon>Spermatophyta</taxon>
        <taxon>Magnoliopsida</taxon>
        <taxon>eudicotyledons</taxon>
        <taxon>Gunneridae</taxon>
        <taxon>Pentapetalae</taxon>
        <taxon>asterids</taxon>
        <taxon>lamiids</taxon>
        <taxon>Solanales</taxon>
        <taxon>Solanaceae</taxon>
        <taxon>Nicotianoideae</taxon>
        <taxon>Nicotianeae</taxon>
        <taxon>Nicotiana</taxon>
    </lineage>
</organism>
<feature type="domain" description="Tf2-1-like SH3-like" evidence="1">
    <location>
        <begin position="31"/>
        <end position="93"/>
    </location>
</feature>
<protein>
    <recommendedName>
        <fullName evidence="1">Tf2-1-like SH3-like domain-containing protein</fullName>
    </recommendedName>
</protein>
<dbReference type="RefSeq" id="XP_016479974.1">
    <property type="nucleotide sequence ID" value="XM_016624488.1"/>
</dbReference>
<dbReference type="KEGG" id="nta:107801203"/>
<sequence length="213" mass="25302">MKLIQEQLKIAQSRQKSYTDIRRRDLEFREGDYVFLKVSPMKGIMRFGRKGKLSPRYIGPYSILERIGLVAYRLGLPPELSSLHPVFHVSMKKYFHYPSHVIDRHDREFNDTLSYEEVPVDVIDMQVRRLRTKDVASVKVMWSNHSVEKATWEQEEAMKEKYPYLFEFWRCSAAEASMEPQKRPWSRRSGFGHVQPIPHRRAEVEEERRCGLA</sequence>
<name>A0A1S4ATG8_TOBAC</name>